<name>A0A7R9BP87_9CRUS</name>
<dbReference type="EMBL" id="CAJPEX010001425">
    <property type="protein sequence ID" value="CAG0919122.1"/>
    <property type="molecule type" value="Genomic_DNA"/>
</dbReference>
<keyword evidence="6" id="KW-1185">Reference proteome</keyword>
<dbReference type="GO" id="GO:0005737">
    <property type="term" value="C:cytoplasm"/>
    <property type="evidence" value="ECO:0007669"/>
    <property type="project" value="UniProtKB-SubCell"/>
</dbReference>
<evidence type="ECO:0000256" key="2">
    <source>
        <dbReference type="ARBA" id="ARBA00022490"/>
    </source>
</evidence>
<dbReference type="InterPro" id="IPR041679">
    <property type="entry name" value="DNA2/NAM7-like_C"/>
</dbReference>
<dbReference type="EMBL" id="OA883462">
    <property type="protein sequence ID" value="CAD7278970.1"/>
    <property type="molecule type" value="Genomic_DNA"/>
</dbReference>
<feature type="domain" description="DNA2/NAM7 helicase helicase" evidence="3">
    <location>
        <begin position="789"/>
        <end position="862"/>
    </location>
</feature>
<evidence type="ECO:0008006" key="7">
    <source>
        <dbReference type="Google" id="ProtNLM"/>
    </source>
</evidence>
<organism evidence="5">
    <name type="scientific">Notodromas monacha</name>
    <dbReference type="NCBI Taxonomy" id="399045"/>
    <lineage>
        <taxon>Eukaryota</taxon>
        <taxon>Metazoa</taxon>
        <taxon>Ecdysozoa</taxon>
        <taxon>Arthropoda</taxon>
        <taxon>Crustacea</taxon>
        <taxon>Oligostraca</taxon>
        <taxon>Ostracoda</taxon>
        <taxon>Podocopa</taxon>
        <taxon>Podocopida</taxon>
        <taxon>Cypridocopina</taxon>
        <taxon>Cypridoidea</taxon>
        <taxon>Cyprididae</taxon>
        <taxon>Notodromas</taxon>
    </lineage>
</organism>
<dbReference type="Proteomes" id="UP000678499">
    <property type="component" value="Unassembled WGS sequence"/>
</dbReference>
<evidence type="ECO:0000256" key="1">
    <source>
        <dbReference type="ARBA" id="ARBA00004496"/>
    </source>
</evidence>
<gene>
    <name evidence="5" type="ORF">NMOB1V02_LOCUS6659</name>
</gene>
<dbReference type="InterPro" id="IPR047187">
    <property type="entry name" value="SF1_C_Upf1"/>
</dbReference>
<reference evidence="5" key="1">
    <citation type="submission" date="2020-11" db="EMBL/GenBank/DDBJ databases">
        <authorList>
            <person name="Tran Van P."/>
        </authorList>
    </citation>
    <scope>NUCLEOTIDE SEQUENCE</scope>
</reference>
<protein>
    <recommendedName>
        <fullName evidence="7">RNA helicase</fullName>
    </recommendedName>
</protein>
<dbReference type="AlphaFoldDB" id="A0A7R9BP87"/>
<dbReference type="SUPFAM" id="SSF52540">
    <property type="entry name" value="P-loop containing nucleoside triphosphate hydrolases"/>
    <property type="match status" value="1"/>
</dbReference>
<dbReference type="PANTHER" id="PTHR45418">
    <property type="entry name" value="CANCER/TESTIS ANTIGEN 55"/>
    <property type="match status" value="1"/>
</dbReference>
<dbReference type="InterPro" id="IPR041677">
    <property type="entry name" value="DNA2/NAM7_AAA_11"/>
</dbReference>
<keyword evidence="2" id="KW-0963">Cytoplasm</keyword>
<dbReference type="GO" id="GO:0004386">
    <property type="term" value="F:helicase activity"/>
    <property type="evidence" value="ECO:0007669"/>
    <property type="project" value="InterPro"/>
</dbReference>
<accession>A0A7R9BP87</accession>
<dbReference type="Pfam" id="PF13087">
    <property type="entry name" value="AAA_12"/>
    <property type="match status" value="1"/>
</dbReference>
<evidence type="ECO:0000313" key="6">
    <source>
        <dbReference type="Proteomes" id="UP000678499"/>
    </source>
</evidence>
<evidence type="ECO:0000259" key="3">
    <source>
        <dbReference type="Pfam" id="PF13086"/>
    </source>
</evidence>
<dbReference type="Pfam" id="PF13086">
    <property type="entry name" value="AAA_11"/>
    <property type="match status" value="2"/>
</dbReference>
<dbReference type="InterPro" id="IPR027417">
    <property type="entry name" value="P-loop_NTPase"/>
</dbReference>
<comment type="subcellular location">
    <subcellularLocation>
        <location evidence="1">Cytoplasm</location>
    </subcellularLocation>
</comment>
<proteinExistence type="predicted"/>
<dbReference type="Gene3D" id="3.40.50.300">
    <property type="entry name" value="P-loop containing nucleotide triphosphate hydrolases"/>
    <property type="match status" value="2"/>
</dbReference>
<evidence type="ECO:0000259" key="4">
    <source>
        <dbReference type="Pfam" id="PF13087"/>
    </source>
</evidence>
<sequence>MPPALMNQSIYLEKKKPESVVRKIAATVIDRFSEDIILRCICGQRYLCNKNAFEGDHFTSLLLGTLMWLRGPGSGCCGSGDIARNDSAIIIIYPSEVKYGVHGKNVEEVGVGANEDAGPDSDRKFETAVVKSRRGTDYDAEFSDGSHVVVPRSVSSHAVRRIEFQPGDLVKLTLDDSRTVWKCEPWLEHWPEATLNSSEVSYEGKVALLTEEQLELVRSFPTCLNVTVIKTSSPESDENWRAIELKRLLRKSCEGKSSGILENTYHEEIHVNSGLSFGRVALGEKSKPLDIKIENVAEHENTLMDIIVDVGDIVVIEGIKRPFLPIHLKPKEAKFFAVHCDMTGDRLPPNDLGGIIFKFSRFSIYRTLRAQFDSADSPYHNEIFGNPLEKTRIISCQKKAGPRRFTHFLPYNIDQNLVKAVFNGLPIDPYVSFGKLLNIDSYRSHLEGLVYLEEIHERQIFDQHKLENVRLVKEVPANFLLDLYEILRSKEDQTFGFLDDRCGKTEDKCNHADESNLRSEMGSSGLVKLLRKGMKVVVSSAIQRGADQHNGGKQFEGEVIKIEDLRLHLKFNDEFHRSVSQSTRVNVRFLEQLASYKRKHHAIQIAVPQLGAEVLFPVSSTTDYEPVLDLHDDKTMRPTYCPRFCQTDGEGSVTMFTPEEEDKGRYTIRWFNHDLNDGQRLAVMNMFMSSTRAPYLLFGPPGTGKTVTIVEAIMQTFHMLPSSRILVALPSNTAADQICSGLAVYVQRGWLRKSSMIRFLSKTREITYLPRECEEFVLLNENDTSDATDVKLQDARIVIGTWFMCGSLIVKCPSNRFFTHVFVDEAGHLTEPEVLVPLSVSSKLTRIVLCGDPQQLSPVILSPLAKQKQLGTSLMERLMNTQDVYKKSSAAPGNAVYDPKYVTQLVLNYRSHEMILSLYSNLAYGGLLKAAYQPDDNLDWVPQEYKKYYPFLVYAVRDGVVSKSKTSPSPSNAAEARVVERVAKAFMRTEHIREEDIGIVTPYRRQCHEIRTRLQEHQKIKVGTVEEFQGTERKIIIVSLVRTKKNVSWKYSGFWENSFFASKKHTNVAISRAKSFLIIVGDPGLMEMDENWRQLLAVARSNELKHMLDSPVRR</sequence>
<dbReference type="CDD" id="cd18808">
    <property type="entry name" value="SF1_C_Upf1"/>
    <property type="match status" value="1"/>
</dbReference>
<feature type="domain" description="DNA2/NAM7 helicase helicase" evidence="3">
    <location>
        <begin position="675"/>
        <end position="763"/>
    </location>
</feature>
<feature type="domain" description="DNA2/NAM7 helicase-like C-terminal" evidence="4">
    <location>
        <begin position="871"/>
        <end position="1082"/>
    </location>
</feature>
<dbReference type="PANTHER" id="PTHR45418:SF5">
    <property type="entry name" value="BRCA2-INTERACTING PROTEIN-LIKE-RELATED"/>
    <property type="match status" value="1"/>
</dbReference>
<dbReference type="OrthoDB" id="6513042at2759"/>
<evidence type="ECO:0000313" key="5">
    <source>
        <dbReference type="EMBL" id="CAD7278970.1"/>
    </source>
</evidence>